<proteinExistence type="inferred from homology"/>
<evidence type="ECO:0000313" key="4">
    <source>
        <dbReference type="EMBL" id="ADZ90851.1"/>
    </source>
</evidence>
<dbReference type="GO" id="GO:0003796">
    <property type="term" value="F:lysozyme activity"/>
    <property type="evidence" value="ECO:0007669"/>
    <property type="project" value="InterPro"/>
</dbReference>
<comment type="similarity">
    <text evidence="1">Belongs to the glycosyl hydrolase 25 family.</text>
</comment>
<dbReference type="PATRIC" id="fig|717774.3.peg.1649"/>
<sequence>MKEQFDKYIEYLPFVILMAFIVWRPMFDFATPSGEHVSATKQSLKEQPLAAQYIKHGGDSSHKVHGIDVSYDQGVIDWTKVLETDVAFVYLKATDGMTYTDPMFHRHMTALAKQDTLLYGAYHFFEAEDDPEKQAENYLRQVSEYSPHLLPMVDVEVTEHQDPEEIKKRLKVFSDKVEAATGCLPMIYSYRSFWDLDIGPSFDHHVFWLADYAKKMDAPKNVKNLTLWQYSDRGSVKGITGPVDLDVVTRGDNGLDDIRCAK</sequence>
<keyword evidence="3" id="KW-0326">Glycosidase</keyword>
<dbReference type="EMBL" id="CP002583">
    <property type="protein sequence ID" value="ADZ90851.1"/>
    <property type="molecule type" value="Genomic_DNA"/>
</dbReference>
<dbReference type="KEGG" id="mme:Marme_1587"/>
<keyword evidence="5" id="KW-1185">Reference proteome</keyword>
<dbReference type="PANTHER" id="PTHR34135:SF2">
    <property type="entry name" value="LYSOZYME"/>
    <property type="match status" value="1"/>
</dbReference>
<dbReference type="STRING" id="717774.Marme_1587"/>
<dbReference type="GO" id="GO:0016052">
    <property type="term" value="P:carbohydrate catabolic process"/>
    <property type="evidence" value="ECO:0007669"/>
    <property type="project" value="TreeGrafter"/>
</dbReference>
<dbReference type="GO" id="GO:0009253">
    <property type="term" value="P:peptidoglycan catabolic process"/>
    <property type="evidence" value="ECO:0007669"/>
    <property type="project" value="InterPro"/>
</dbReference>
<gene>
    <name evidence="4" type="ordered locus">Marme_1587</name>
</gene>
<dbReference type="PANTHER" id="PTHR34135">
    <property type="entry name" value="LYSOZYME"/>
    <property type="match status" value="1"/>
</dbReference>
<reference evidence="4 5" key="1">
    <citation type="journal article" date="2012" name="Stand. Genomic Sci.">
        <title>Complete genome sequence of the melanogenic marine bacterium Marinomonas mediterranea type strain (MMB-1(T)).</title>
        <authorList>
            <person name="Lucas-Elio P."/>
            <person name="Goodwin L."/>
            <person name="Woyke T."/>
            <person name="Pitluck S."/>
            <person name="Nolan M."/>
            <person name="Kyrpides N.C."/>
            <person name="Detter J.C."/>
            <person name="Copeland A."/>
            <person name="Teshima H."/>
            <person name="Bruce D."/>
            <person name="Detter C."/>
            <person name="Tapia R."/>
            <person name="Han S."/>
            <person name="Land M.L."/>
            <person name="Ivanova N."/>
            <person name="Mikhailova N."/>
            <person name="Johnston A.W."/>
            <person name="Sanchez-Amat A."/>
        </authorList>
    </citation>
    <scope>NUCLEOTIDE SEQUENCE [LARGE SCALE GENOMIC DNA]</scope>
    <source>
        <strain evidence="5">ATCC 700492 / JCM 21426 / NBRC 103028 / MMB-1</strain>
    </source>
</reference>
<dbReference type="Gene3D" id="3.20.20.80">
    <property type="entry name" value="Glycosidases"/>
    <property type="match status" value="1"/>
</dbReference>
<dbReference type="InterPro" id="IPR018077">
    <property type="entry name" value="Glyco_hydro_fam25_subgr"/>
</dbReference>
<keyword evidence="2 4" id="KW-0378">Hydrolase</keyword>
<dbReference type="AlphaFoldDB" id="F2JYY6"/>
<dbReference type="HOGENOM" id="CLU_044973_6_0_6"/>
<name>F2JYY6_MARM1</name>
<dbReference type="GO" id="GO:0016998">
    <property type="term" value="P:cell wall macromolecule catabolic process"/>
    <property type="evidence" value="ECO:0007669"/>
    <property type="project" value="InterPro"/>
</dbReference>
<evidence type="ECO:0000256" key="2">
    <source>
        <dbReference type="ARBA" id="ARBA00022801"/>
    </source>
</evidence>
<evidence type="ECO:0000256" key="1">
    <source>
        <dbReference type="ARBA" id="ARBA00010646"/>
    </source>
</evidence>
<accession>F2JYY6</accession>
<evidence type="ECO:0000256" key="3">
    <source>
        <dbReference type="ARBA" id="ARBA00023295"/>
    </source>
</evidence>
<protein>
    <submittedName>
        <fullName evidence="4">Glycoside hydrolase family 25</fullName>
    </submittedName>
</protein>
<dbReference type="PROSITE" id="PS51904">
    <property type="entry name" value="GLYCOSYL_HYDROL_F25_2"/>
    <property type="match status" value="1"/>
</dbReference>
<dbReference type="Proteomes" id="UP000001062">
    <property type="component" value="Chromosome"/>
</dbReference>
<dbReference type="InterPro" id="IPR017853">
    <property type="entry name" value="GH"/>
</dbReference>
<dbReference type="SUPFAM" id="SSF51445">
    <property type="entry name" value="(Trans)glycosidases"/>
    <property type="match status" value="1"/>
</dbReference>
<dbReference type="RefSeq" id="WP_013660756.1">
    <property type="nucleotide sequence ID" value="NC_015276.1"/>
</dbReference>
<evidence type="ECO:0000313" key="5">
    <source>
        <dbReference type="Proteomes" id="UP000001062"/>
    </source>
</evidence>
<dbReference type="Pfam" id="PF01183">
    <property type="entry name" value="Glyco_hydro_25"/>
    <property type="match status" value="1"/>
</dbReference>
<dbReference type="CDD" id="cd00599">
    <property type="entry name" value="GH25_muramidase"/>
    <property type="match status" value="1"/>
</dbReference>
<organism evidence="4 5">
    <name type="scientific">Marinomonas mediterranea (strain ATCC 700492 / JCM 21426 / NBRC 103028 / MMB-1)</name>
    <dbReference type="NCBI Taxonomy" id="717774"/>
    <lineage>
        <taxon>Bacteria</taxon>
        <taxon>Pseudomonadati</taxon>
        <taxon>Pseudomonadota</taxon>
        <taxon>Gammaproteobacteria</taxon>
        <taxon>Oceanospirillales</taxon>
        <taxon>Oceanospirillaceae</taxon>
        <taxon>Marinomonas</taxon>
    </lineage>
</organism>
<dbReference type="InterPro" id="IPR002053">
    <property type="entry name" value="Glyco_hydro_25"/>
</dbReference>
<dbReference type="eggNOG" id="COG3757">
    <property type="taxonomic scope" value="Bacteria"/>
</dbReference>
<dbReference type="SMART" id="SM00641">
    <property type="entry name" value="Glyco_25"/>
    <property type="match status" value="1"/>
</dbReference>